<feature type="domain" description="Carrier" evidence="3">
    <location>
        <begin position="121"/>
        <end position="198"/>
    </location>
</feature>
<organism evidence="4 5">
    <name type="scientific">Aspergillus fumigatiaffinis</name>
    <dbReference type="NCBI Taxonomy" id="340414"/>
    <lineage>
        <taxon>Eukaryota</taxon>
        <taxon>Fungi</taxon>
        <taxon>Dikarya</taxon>
        <taxon>Ascomycota</taxon>
        <taxon>Pezizomycotina</taxon>
        <taxon>Eurotiomycetes</taxon>
        <taxon>Eurotiomycetidae</taxon>
        <taxon>Eurotiales</taxon>
        <taxon>Aspergillaceae</taxon>
        <taxon>Aspergillus</taxon>
        <taxon>Aspergillus subgen. Fumigati</taxon>
    </lineage>
</organism>
<comment type="caution">
    <text evidence="4">The sequence shown here is derived from an EMBL/GenBank/DDBJ whole genome shotgun (WGS) entry which is preliminary data.</text>
</comment>
<sequence>MSIDVGMVLGVGFLADNTEERVHDNTKTWSFIGIREKEFLGMVQAAITGVSIKGQPVSPQLVTGLGKGGMMAQAAEKYPWWFNDAKFAHLVQVDTHQVGQTKDEDSAQLQALLSRVTTMDAAAEIVCTALIGKSAKSMMMPVEDVEASRPVSSYGVDSLLAVELRGWIFTELQADVSVFDLLSNIPISSLSRRIVGKSKCIPDGVVEADN</sequence>
<evidence type="ECO:0000259" key="3">
    <source>
        <dbReference type="PROSITE" id="PS50075"/>
    </source>
</evidence>
<dbReference type="InterPro" id="IPR050091">
    <property type="entry name" value="PKS_NRPS_Biosynth_Enz"/>
</dbReference>
<dbReference type="Pfam" id="PF23297">
    <property type="entry name" value="ACP_SdgA_C"/>
    <property type="match status" value="1"/>
</dbReference>
<dbReference type="AlphaFoldDB" id="A0A8H4HCI0"/>
<dbReference type="Gene3D" id="1.10.1200.10">
    <property type="entry name" value="ACP-like"/>
    <property type="match status" value="1"/>
</dbReference>
<evidence type="ECO:0000313" key="5">
    <source>
        <dbReference type="Proteomes" id="UP000653565"/>
    </source>
</evidence>
<dbReference type="InterPro" id="IPR020806">
    <property type="entry name" value="PKS_PP-bd"/>
</dbReference>
<proteinExistence type="predicted"/>
<keyword evidence="2" id="KW-0597">Phosphoprotein</keyword>
<dbReference type="PANTHER" id="PTHR43775">
    <property type="entry name" value="FATTY ACID SYNTHASE"/>
    <property type="match status" value="1"/>
</dbReference>
<accession>A0A8H4HCI0</accession>
<evidence type="ECO:0000313" key="4">
    <source>
        <dbReference type="EMBL" id="KAF4245320.1"/>
    </source>
</evidence>
<reference evidence="4" key="2">
    <citation type="submission" date="2020-04" db="EMBL/GenBank/DDBJ databases">
        <authorList>
            <person name="Santos R.A.C."/>
            <person name="Steenwyk J.L."/>
            <person name="Rivero-Menendez O."/>
            <person name="Mead M.E."/>
            <person name="Silva L.P."/>
            <person name="Bastos R.W."/>
            <person name="Alastruey-Izquierdo A."/>
            <person name="Goldman G.H."/>
            <person name="Rokas A."/>
        </authorList>
    </citation>
    <scope>NUCLEOTIDE SEQUENCE</scope>
    <source>
        <strain evidence="4">CNM-CM6805</strain>
    </source>
</reference>
<protein>
    <recommendedName>
        <fullName evidence="3">Carrier domain-containing protein</fullName>
    </recommendedName>
</protein>
<dbReference type="InterPro" id="IPR036736">
    <property type="entry name" value="ACP-like_sf"/>
</dbReference>
<dbReference type="SMART" id="SM00823">
    <property type="entry name" value="PKS_PP"/>
    <property type="match status" value="1"/>
</dbReference>
<dbReference type="OrthoDB" id="329835at2759"/>
<reference evidence="4" key="1">
    <citation type="journal article" date="2020" name="bioRxiv">
        <title>Genomic and phenotypic heterogeneity of clinical isolates of the human pathogens Aspergillus fumigatus, Aspergillus lentulus and Aspergillus fumigatiaffinis.</title>
        <authorList>
            <person name="dos Santos R.A.C."/>
            <person name="Steenwyk J.L."/>
            <person name="Rivero-Menendez O."/>
            <person name="Mead M.E."/>
            <person name="Silva L.P."/>
            <person name="Bastos R.W."/>
            <person name="Alastruey-Izquierdo A."/>
            <person name="Goldman G.H."/>
            <person name="Rokas A."/>
        </authorList>
    </citation>
    <scope>NUCLEOTIDE SEQUENCE</scope>
    <source>
        <strain evidence="4">CNM-CM6805</strain>
    </source>
</reference>
<dbReference type="PROSITE" id="PS00012">
    <property type="entry name" value="PHOSPHOPANTETHEINE"/>
    <property type="match status" value="1"/>
</dbReference>
<evidence type="ECO:0000256" key="1">
    <source>
        <dbReference type="ARBA" id="ARBA00022450"/>
    </source>
</evidence>
<keyword evidence="1" id="KW-0596">Phosphopantetheine</keyword>
<dbReference type="GO" id="GO:0031177">
    <property type="term" value="F:phosphopantetheine binding"/>
    <property type="evidence" value="ECO:0007669"/>
    <property type="project" value="InterPro"/>
</dbReference>
<dbReference type="EMBL" id="JAAAPX010000002">
    <property type="protein sequence ID" value="KAF4245320.1"/>
    <property type="molecule type" value="Genomic_DNA"/>
</dbReference>
<dbReference type="InterPro" id="IPR006162">
    <property type="entry name" value="Ppantetheine_attach_site"/>
</dbReference>
<dbReference type="PROSITE" id="PS50075">
    <property type="entry name" value="CARRIER"/>
    <property type="match status" value="1"/>
</dbReference>
<dbReference type="InterPro" id="IPR009081">
    <property type="entry name" value="PP-bd_ACP"/>
</dbReference>
<dbReference type="Proteomes" id="UP000653565">
    <property type="component" value="Unassembled WGS sequence"/>
</dbReference>
<dbReference type="GO" id="GO:0004312">
    <property type="term" value="F:fatty acid synthase activity"/>
    <property type="evidence" value="ECO:0007669"/>
    <property type="project" value="TreeGrafter"/>
</dbReference>
<dbReference type="PANTHER" id="PTHR43775:SF40">
    <property type="entry name" value="NORSOLORINIC ACID SYNTHASE STCA"/>
    <property type="match status" value="1"/>
</dbReference>
<gene>
    <name evidence="4" type="ORF">CNMCM6805_005470</name>
</gene>
<dbReference type="GO" id="GO:0006633">
    <property type="term" value="P:fatty acid biosynthetic process"/>
    <property type="evidence" value="ECO:0007669"/>
    <property type="project" value="TreeGrafter"/>
</dbReference>
<evidence type="ECO:0000256" key="2">
    <source>
        <dbReference type="ARBA" id="ARBA00022553"/>
    </source>
</evidence>
<name>A0A8H4HCI0_9EURO</name>
<dbReference type="GO" id="GO:0044550">
    <property type="term" value="P:secondary metabolite biosynthetic process"/>
    <property type="evidence" value="ECO:0007669"/>
    <property type="project" value="TreeGrafter"/>
</dbReference>
<keyword evidence="5" id="KW-1185">Reference proteome</keyword>
<dbReference type="SUPFAM" id="SSF47336">
    <property type="entry name" value="ACP-like"/>
    <property type="match status" value="1"/>
</dbReference>